<evidence type="ECO:0000259" key="9">
    <source>
        <dbReference type="Pfam" id="PF12051"/>
    </source>
</evidence>
<evidence type="ECO:0000256" key="2">
    <source>
        <dbReference type="ARBA" id="ARBA00007783"/>
    </source>
</evidence>
<comment type="similarity">
    <text evidence="2">Belongs to the ABC-2 integral membrane protein family.</text>
</comment>
<name>A0ABW6GJ96_9ACTN</name>
<evidence type="ECO:0000256" key="5">
    <source>
        <dbReference type="ARBA" id="ARBA00022989"/>
    </source>
</evidence>
<keyword evidence="6 8" id="KW-0472">Membrane</keyword>
<feature type="transmembrane region" description="Helical" evidence="8">
    <location>
        <begin position="320"/>
        <end position="340"/>
    </location>
</feature>
<dbReference type="PANTHER" id="PTHR43077">
    <property type="entry name" value="TRANSPORT PERMEASE YVFS-RELATED"/>
    <property type="match status" value="1"/>
</dbReference>
<keyword evidence="3" id="KW-1003">Cell membrane</keyword>
<keyword evidence="5 8" id="KW-1133">Transmembrane helix</keyword>
<evidence type="ECO:0000313" key="11">
    <source>
        <dbReference type="Proteomes" id="UP001599542"/>
    </source>
</evidence>
<evidence type="ECO:0000256" key="1">
    <source>
        <dbReference type="ARBA" id="ARBA00004651"/>
    </source>
</evidence>
<reference evidence="10 11" key="1">
    <citation type="submission" date="2024-09" db="EMBL/GenBank/DDBJ databases">
        <title>The Natural Products Discovery Center: Release of the First 8490 Sequenced Strains for Exploring Actinobacteria Biosynthetic Diversity.</title>
        <authorList>
            <person name="Kalkreuter E."/>
            <person name="Kautsar S.A."/>
            <person name="Yang D."/>
            <person name="Bader C.D."/>
            <person name="Teijaro C.N."/>
            <person name="Fluegel L."/>
            <person name="Davis C.M."/>
            <person name="Simpson J.R."/>
            <person name="Lauterbach L."/>
            <person name="Steele A.D."/>
            <person name="Gui C."/>
            <person name="Meng S."/>
            <person name="Li G."/>
            <person name="Viehrig K."/>
            <person name="Ye F."/>
            <person name="Su P."/>
            <person name="Kiefer A.F."/>
            <person name="Nichols A."/>
            <person name="Cepeda A.J."/>
            <person name="Yan W."/>
            <person name="Fan B."/>
            <person name="Jiang Y."/>
            <person name="Adhikari A."/>
            <person name="Zheng C.-J."/>
            <person name="Schuster L."/>
            <person name="Cowan T.M."/>
            <person name="Smanski M.J."/>
            <person name="Chevrette M.G."/>
            <person name="De Carvalho L.P.S."/>
            <person name="Shen B."/>
        </authorList>
    </citation>
    <scope>NUCLEOTIDE SEQUENCE [LARGE SCALE GENOMIC DNA]</scope>
    <source>
        <strain evidence="10 11">NPDC058753</strain>
    </source>
</reference>
<dbReference type="Gene3D" id="3.40.1710.10">
    <property type="entry name" value="abc type-2 transporter like domain"/>
    <property type="match status" value="1"/>
</dbReference>
<dbReference type="RefSeq" id="WP_380329201.1">
    <property type="nucleotide sequence ID" value="NZ_JBHYPW010000055.1"/>
</dbReference>
<feature type="transmembrane region" description="Helical" evidence="8">
    <location>
        <begin position="407"/>
        <end position="428"/>
    </location>
</feature>
<dbReference type="Proteomes" id="UP001599542">
    <property type="component" value="Unassembled WGS sequence"/>
</dbReference>
<evidence type="ECO:0000256" key="6">
    <source>
        <dbReference type="ARBA" id="ARBA00023136"/>
    </source>
</evidence>
<proteinExistence type="inferred from homology"/>
<organism evidence="10 11">
    <name type="scientific">Kitasatospora phosalacinea</name>
    <dbReference type="NCBI Taxonomy" id="2065"/>
    <lineage>
        <taxon>Bacteria</taxon>
        <taxon>Bacillati</taxon>
        <taxon>Actinomycetota</taxon>
        <taxon>Actinomycetes</taxon>
        <taxon>Kitasatosporales</taxon>
        <taxon>Streptomycetaceae</taxon>
        <taxon>Kitasatospora</taxon>
    </lineage>
</organism>
<sequence length="441" mass="46256">MASTGTPPDGPERPDRSDRSGGSGAGRPRSSDAGRVLGVWKNWLTPVVLSALVALGLSLLYMGNILTPQKHLNHMPIALVDSDAGPPLPGQARPLGAEIADQVVAGSPPGEIDWRRVSREEAQRLLASGKVYGALVVPEDFSRAVAALTTADAPARPRIQVLTNPGMGGLGSGIASQINQTAAQKASQGIGEQLSAVAGTETARTFLADPVEVAVEVGHPIGERTGAGLGAFYYTLLLLLAGFMTANIVHAGLDVSMGFADAEIGPFHLREPTLRISRTQVLLAKMGMTAGVSLVSASLVMLAATVLLDMDAPHAGQLWLYSYCAVTTVGLGVLAIIAAFGNVGQLVAMFVFIAFDLPASGATVPLSASPGFYRFLGVFEPMRQMVDAVRSILYFDARAGAGLVRGWLMLPLGVVVALVFGFGMTRYYDRRGLRFEPGHRS</sequence>
<evidence type="ECO:0000256" key="8">
    <source>
        <dbReference type="SAM" id="Phobius"/>
    </source>
</evidence>
<feature type="transmembrane region" description="Helical" evidence="8">
    <location>
        <begin position="231"/>
        <end position="253"/>
    </location>
</feature>
<evidence type="ECO:0000313" key="10">
    <source>
        <dbReference type="EMBL" id="MFE1352814.1"/>
    </source>
</evidence>
<evidence type="ECO:0000256" key="4">
    <source>
        <dbReference type="ARBA" id="ARBA00022692"/>
    </source>
</evidence>
<accession>A0ABW6GJ96</accession>
<feature type="transmembrane region" description="Helical" evidence="8">
    <location>
        <begin position="288"/>
        <end position="308"/>
    </location>
</feature>
<feature type="region of interest" description="Disordered" evidence="7">
    <location>
        <begin position="1"/>
        <end position="31"/>
    </location>
</feature>
<gene>
    <name evidence="10" type="ORF">ACFW6T_12575</name>
</gene>
<dbReference type="InterPro" id="IPR051328">
    <property type="entry name" value="T7SS_ABC-Transporter"/>
</dbReference>
<feature type="domain" description="DUF3533" evidence="9">
    <location>
        <begin position="48"/>
        <end position="410"/>
    </location>
</feature>
<dbReference type="InterPro" id="IPR022703">
    <property type="entry name" value="DUF3533"/>
</dbReference>
<evidence type="ECO:0000256" key="7">
    <source>
        <dbReference type="SAM" id="MobiDB-lite"/>
    </source>
</evidence>
<dbReference type="Pfam" id="PF12051">
    <property type="entry name" value="DUF3533"/>
    <property type="match status" value="1"/>
</dbReference>
<dbReference type="PANTHER" id="PTHR43077:SF8">
    <property type="entry name" value="DOXORUBICIN RESISTANCE ABC TRANSPORTER PERMEASE PROTEIN DRRB"/>
    <property type="match status" value="1"/>
</dbReference>
<dbReference type="EMBL" id="JBHYPX010000020">
    <property type="protein sequence ID" value="MFE1352814.1"/>
    <property type="molecule type" value="Genomic_DNA"/>
</dbReference>
<protein>
    <submittedName>
        <fullName evidence="10">DUF3533 domain-containing protein</fullName>
    </submittedName>
</protein>
<feature type="compositionally biased region" description="Basic and acidic residues" evidence="7">
    <location>
        <begin position="10"/>
        <end position="19"/>
    </location>
</feature>
<feature type="transmembrane region" description="Helical" evidence="8">
    <location>
        <begin position="43"/>
        <end position="62"/>
    </location>
</feature>
<keyword evidence="4 8" id="KW-0812">Transmembrane</keyword>
<keyword evidence="11" id="KW-1185">Reference proteome</keyword>
<comment type="subcellular location">
    <subcellularLocation>
        <location evidence="1">Cell membrane</location>
        <topology evidence="1">Multi-pass membrane protein</topology>
    </subcellularLocation>
</comment>
<evidence type="ECO:0000256" key="3">
    <source>
        <dbReference type="ARBA" id="ARBA00022475"/>
    </source>
</evidence>
<comment type="caution">
    <text evidence="10">The sequence shown here is derived from an EMBL/GenBank/DDBJ whole genome shotgun (WGS) entry which is preliminary data.</text>
</comment>